<sequence length="797" mass="82825">MRISSTPYNGIAPQSAGAEAVQDTPLTDSKPALLQKGGIDPTIRFGALPQQSPANSAFPGNSPSGKAQSTEQQLLSLLTQLTQLFKGQAPSSPESATTSPNAAAQNAPTSGAVPTASPQPVAQANAAAPAAPVEAAKPAEDAKADEPKATEAAFLDDSKYSSPKELERWAPMVANLPPDQREQAAKELNRPIAAARMAAEKGPDAAKAMDFINANPSLKTAVDTGKHGGKADGKITDGDLKAFAKNMQKAADSADKDIGSYQKDHPDADPQSLEMVRSAALMRANEPLTKAADPKHALGADGKTKVDGLTSADGLKAIQNDNPGLAGPLKQAAKTWSQPGFLTQIDQGGLSGRSLAAHSPDKLFNAKNISDWIKKQAPTNGGEFASVLSDAATLNSVANVDISKLGKDVFDNPSAYSGEQKAAVMIKLQQTQQSVVAGQDLRKTGKTEEALNEKIGQLQADPDVQAFLDKQIPQQSRALVASTPTLQKAVTEQMQKVNSGEALQADLNTADKATKKDKPNADYSSALGGLSAQLQMQKDLLGDDAPVATTQQVLGQRPDLQGKIQDSYVRNFSEGGAVRQLLDQKKADGEEALQSADAQKAAYDSVLPDTFVQSQQTRYVDSTFHHLEDTKSGRKVLENAKGDKDHAPSMAAQVASNMGPSALRSVAGFASVSDMLARGDKADAARTIYDSTKSGLSAAKHGYDAVAKSAGRAGLGEVAAKVGGRVAGMVVGEAAGLAAGAAIGASIPVVGWIADAAMALGFGISAIIEAVKKHKAQKAFDHNVDPVLDQFGIPKAH</sequence>
<gene>
    <name evidence="2" type="ORF">FX982_03092</name>
</gene>
<organism evidence="2 3">
    <name type="scientific">Pseudomonas graminis</name>
    <dbReference type="NCBI Taxonomy" id="158627"/>
    <lineage>
        <taxon>Bacteria</taxon>
        <taxon>Pseudomonadati</taxon>
        <taxon>Pseudomonadota</taxon>
        <taxon>Gammaproteobacteria</taxon>
        <taxon>Pseudomonadales</taxon>
        <taxon>Pseudomonadaceae</taxon>
        <taxon>Pseudomonas</taxon>
    </lineage>
</organism>
<dbReference type="KEGG" id="pgg:FX982_03092"/>
<proteinExistence type="predicted"/>
<accession>A0A6M8MQX1</accession>
<dbReference type="InterPro" id="IPR031613">
    <property type="entry name" value="HrpK"/>
</dbReference>
<keyword evidence="3" id="KW-1185">Reference proteome</keyword>
<evidence type="ECO:0000313" key="3">
    <source>
        <dbReference type="Proteomes" id="UP000501989"/>
    </source>
</evidence>
<name>A0A6M8MQX1_9PSED</name>
<feature type="compositionally biased region" description="Basic and acidic residues" evidence="1">
    <location>
        <begin position="137"/>
        <end position="149"/>
    </location>
</feature>
<dbReference type="AlphaFoldDB" id="A0A6M8MQX1"/>
<feature type="compositionally biased region" description="Low complexity" evidence="1">
    <location>
        <begin position="86"/>
        <end position="104"/>
    </location>
</feature>
<feature type="region of interest" description="Disordered" evidence="1">
    <location>
        <begin position="1"/>
        <end position="73"/>
    </location>
</feature>
<feature type="compositionally biased region" description="Polar residues" evidence="1">
    <location>
        <begin position="49"/>
        <end position="67"/>
    </location>
</feature>
<feature type="compositionally biased region" description="Low complexity" evidence="1">
    <location>
        <begin position="116"/>
        <end position="136"/>
    </location>
</feature>
<evidence type="ECO:0000313" key="2">
    <source>
        <dbReference type="EMBL" id="QKF52111.1"/>
    </source>
</evidence>
<protein>
    <recommendedName>
        <fullName evidence="4">Type III effector HrpK</fullName>
    </recommendedName>
</protein>
<dbReference type="RefSeq" id="WP_172611504.1">
    <property type="nucleotide sequence ID" value="NZ_CP053746.1"/>
</dbReference>
<evidence type="ECO:0000256" key="1">
    <source>
        <dbReference type="SAM" id="MobiDB-lite"/>
    </source>
</evidence>
<dbReference type="Proteomes" id="UP000501989">
    <property type="component" value="Chromosome"/>
</dbReference>
<feature type="region of interest" description="Disordered" evidence="1">
    <location>
        <begin position="86"/>
        <end position="159"/>
    </location>
</feature>
<dbReference type="EMBL" id="CP053746">
    <property type="protein sequence ID" value="QKF52111.1"/>
    <property type="molecule type" value="Genomic_DNA"/>
</dbReference>
<evidence type="ECO:0008006" key="4">
    <source>
        <dbReference type="Google" id="ProtNLM"/>
    </source>
</evidence>
<reference evidence="3" key="1">
    <citation type="submission" date="2019-12" db="EMBL/GenBank/DDBJ databases">
        <title>Endophytic bacteria associated with Panax ginseng seedlings.</title>
        <authorList>
            <person name="Park J.M."/>
            <person name="Shin R."/>
            <person name="Jo S.H."/>
        </authorList>
    </citation>
    <scope>NUCLEOTIDE SEQUENCE [LARGE SCALE GENOMIC DNA]</scope>
    <source>
        <strain evidence="3">PgKB30</strain>
    </source>
</reference>
<dbReference type="Pfam" id="PF16937">
    <property type="entry name" value="T3SS_HrpK1"/>
    <property type="match status" value="1"/>
</dbReference>